<proteinExistence type="predicted"/>
<protein>
    <submittedName>
        <fullName evidence="2">Helix-turn-helix transcriptional regulator</fullName>
    </submittedName>
</protein>
<evidence type="ECO:0000313" key="1">
    <source>
        <dbReference type="EMBL" id="OZG64347.1"/>
    </source>
</evidence>
<dbReference type="KEGG" id="beu:BE0216_08340"/>
<reference evidence="2 4" key="2">
    <citation type="submission" date="2020-10" db="EMBL/GenBank/DDBJ databases">
        <title>Genome sequencing of Bifidobacterium eulemuris_DSMZ_100216.</title>
        <authorList>
            <person name="Kim J."/>
        </authorList>
    </citation>
    <scope>NUCLEOTIDE SEQUENCE [LARGE SCALE GENOMIC DNA]</scope>
    <source>
        <strain evidence="2 4">DSM 100216</strain>
    </source>
</reference>
<gene>
    <name evidence="2" type="ORF">BE0216_08340</name>
    <name evidence="1" type="ORF">BEUL_2178</name>
</gene>
<name>A0A261FYX7_9BIFI</name>
<reference evidence="1 3" key="1">
    <citation type="journal article" date="2017" name="BMC Genomics">
        <title>Comparative genomic and phylogenomic analyses of the Bifidobacteriaceae family.</title>
        <authorList>
            <person name="Lugli G.A."/>
            <person name="Milani C."/>
            <person name="Turroni F."/>
            <person name="Duranti S."/>
            <person name="Mancabelli L."/>
            <person name="Mangifesta M."/>
            <person name="Ferrario C."/>
            <person name="Modesto M."/>
            <person name="Mattarelli P."/>
            <person name="Jiri K."/>
            <person name="van Sinderen D."/>
            <person name="Ventura M."/>
        </authorList>
    </citation>
    <scope>NUCLEOTIDE SEQUENCE [LARGE SCALE GENOMIC DNA]</scope>
    <source>
        <strain evidence="1 3">DSM 100216</strain>
    </source>
</reference>
<keyword evidence="4" id="KW-1185">Reference proteome</keyword>
<evidence type="ECO:0000313" key="3">
    <source>
        <dbReference type="Proteomes" id="UP000216057"/>
    </source>
</evidence>
<accession>A0A261FYX7</accession>
<dbReference type="AlphaFoldDB" id="A0A261FYX7"/>
<dbReference type="Proteomes" id="UP000216057">
    <property type="component" value="Unassembled WGS sequence"/>
</dbReference>
<organism evidence="1 3">
    <name type="scientific">Bifidobacterium eulemuris</name>
    <dbReference type="NCBI Taxonomy" id="1765219"/>
    <lineage>
        <taxon>Bacteria</taxon>
        <taxon>Bacillati</taxon>
        <taxon>Actinomycetota</taxon>
        <taxon>Actinomycetes</taxon>
        <taxon>Bifidobacteriales</taxon>
        <taxon>Bifidobacteriaceae</taxon>
        <taxon>Bifidobacterium</taxon>
    </lineage>
</organism>
<dbReference type="OrthoDB" id="3256054at2"/>
<dbReference type="EMBL" id="MWWZ01000016">
    <property type="protein sequence ID" value="OZG64347.1"/>
    <property type="molecule type" value="Genomic_DNA"/>
</dbReference>
<sequence>MASLNLEDLHTPEQYVRLAATLESDWLKLKHDLVQRRKQITDPAHLAAFLGITVQEVLDFEQYDYDPTQSQLNEYAMALGVRIRPDAHEFGNAEPILFNDNEHAADIAVSSIDPLVSQFNPLGNLVQND</sequence>
<dbReference type="RefSeq" id="WP_094637681.1">
    <property type="nucleotide sequence ID" value="NZ_CP062938.1"/>
</dbReference>
<dbReference type="Proteomes" id="UP000593943">
    <property type="component" value="Chromosome"/>
</dbReference>
<evidence type="ECO:0000313" key="4">
    <source>
        <dbReference type="Proteomes" id="UP000593943"/>
    </source>
</evidence>
<dbReference type="EMBL" id="CP062938">
    <property type="protein sequence ID" value="QOL32452.1"/>
    <property type="molecule type" value="Genomic_DNA"/>
</dbReference>
<evidence type="ECO:0000313" key="2">
    <source>
        <dbReference type="EMBL" id="QOL32452.1"/>
    </source>
</evidence>